<reference evidence="1 2" key="1">
    <citation type="journal article" date="2020" name="Phytopathology">
        <title>Genome Sequence Resources of Colletotrichum truncatum, C. plurivorum, C. musicola, and C. sojae: Four Species Pathogenic to Soybean (Glycine max).</title>
        <authorList>
            <person name="Rogerio F."/>
            <person name="Boufleur T.R."/>
            <person name="Ciampi-Guillardi M."/>
            <person name="Sukno S.A."/>
            <person name="Thon M.R."/>
            <person name="Massola Junior N.S."/>
            <person name="Baroncelli R."/>
        </authorList>
    </citation>
    <scope>NUCLEOTIDE SEQUENCE [LARGE SCALE GENOMIC DNA]</scope>
    <source>
        <strain evidence="1 2">CMES1059</strain>
    </source>
</reference>
<dbReference type="EMBL" id="VUJX02000001">
    <property type="protein sequence ID" value="KAL0942297.1"/>
    <property type="molecule type" value="Genomic_DNA"/>
</dbReference>
<proteinExistence type="predicted"/>
<evidence type="ECO:0000313" key="2">
    <source>
        <dbReference type="Proteomes" id="UP000805649"/>
    </source>
</evidence>
<name>A0ACC3ZDV1_COLTU</name>
<sequence>MSEERDLLLQQKYGHSPKEGSSDLPWSPTLSLLLRHTSVRSFLPDALPAGTLEILIAAGQSASTSSMLQSWSAVAITDPARKDAVATLAGDQDFIRQAPLFILFCADLSRLDKISKRLQKPGLALQKMDSFLMATIDATLAAQNMAIAAESLGLGMCYVGAARNNAAQLTELLNLPPRAVAIFGMSVGKSDPESLNTVKPRLPIDEVLHREVWNDEGQEERVSSYDKALNSFYESQNKLNREPWSSFAASAMASENLDGRERLRGVLDAQGFGFS</sequence>
<keyword evidence="2" id="KW-1185">Reference proteome</keyword>
<organism evidence="1 2">
    <name type="scientific">Colletotrichum truncatum</name>
    <name type="common">Anthracnose fungus</name>
    <name type="synonym">Colletotrichum capsici</name>
    <dbReference type="NCBI Taxonomy" id="5467"/>
    <lineage>
        <taxon>Eukaryota</taxon>
        <taxon>Fungi</taxon>
        <taxon>Dikarya</taxon>
        <taxon>Ascomycota</taxon>
        <taxon>Pezizomycotina</taxon>
        <taxon>Sordariomycetes</taxon>
        <taxon>Hypocreomycetidae</taxon>
        <taxon>Glomerellales</taxon>
        <taxon>Glomerellaceae</taxon>
        <taxon>Colletotrichum</taxon>
        <taxon>Colletotrichum truncatum species complex</taxon>
    </lineage>
</organism>
<protein>
    <submittedName>
        <fullName evidence="1">Nitroreductase</fullName>
    </submittedName>
</protein>
<evidence type="ECO:0000313" key="1">
    <source>
        <dbReference type="EMBL" id="KAL0942297.1"/>
    </source>
</evidence>
<comment type="caution">
    <text evidence="1">The sequence shown here is derived from an EMBL/GenBank/DDBJ whole genome shotgun (WGS) entry which is preliminary data.</text>
</comment>
<gene>
    <name evidence="1" type="ORF">CTRU02_200183</name>
</gene>
<accession>A0ACC3ZDV1</accession>
<dbReference type="Proteomes" id="UP000805649">
    <property type="component" value="Unassembled WGS sequence"/>
</dbReference>